<feature type="transmembrane region" description="Helical" evidence="7">
    <location>
        <begin position="184"/>
        <end position="202"/>
    </location>
</feature>
<feature type="domain" description="Major facilitator superfamily (MFS) profile" evidence="8">
    <location>
        <begin position="26"/>
        <end position="411"/>
    </location>
</feature>
<dbReference type="PANTHER" id="PTHR23517">
    <property type="entry name" value="RESISTANCE PROTEIN MDTM, PUTATIVE-RELATED-RELATED"/>
    <property type="match status" value="1"/>
</dbReference>
<organism evidence="9 10">
    <name type="scientific">Virgisporangium aliadipatigenens</name>
    <dbReference type="NCBI Taxonomy" id="741659"/>
    <lineage>
        <taxon>Bacteria</taxon>
        <taxon>Bacillati</taxon>
        <taxon>Actinomycetota</taxon>
        <taxon>Actinomycetes</taxon>
        <taxon>Micromonosporales</taxon>
        <taxon>Micromonosporaceae</taxon>
        <taxon>Virgisporangium</taxon>
    </lineage>
</organism>
<dbReference type="AlphaFoldDB" id="A0A8J4DNP4"/>
<evidence type="ECO:0000256" key="3">
    <source>
        <dbReference type="ARBA" id="ARBA00022475"/>
    </source>
</evidence>
<evidence type="ECO:0000313" key="10">
    <source>
        <dbReference type="Proteomes" id="UP000619260"/>
    </source>
</evidence>
<keyword evidence="2" id="KW-0813">Transport</keyword>
<proteinExistence type="predicted"/>
<reference evidence="9" key="1">
    <citation type="submission" date="2021-01" db="EMBL/GenBank/DDBJ databases">
        <title>Whole genome shotgun sequence of Virgisporangium aliadipatigenens NBRC 105644.</title>
        <authorList>
            <person name="Komaki H."/>
            <person name="Tamura T."/>
        </authorList>
    </citation>
    <scope>NUCLEOTIDE SEQUENCE</scope>
    <source>
        <strain evidence="9">NBRC 105644</strain>
    </source>
</reference>
<keyword evidence="10" id="KW-1185">Reference proteome</keyword>
<evidence type="ECO:0000256" key="6">
    <source>
        <dbReference type="ARBA" id="ARBA00023136"/>
    </source>
</evidence>
<dbReference type="GO" id="GO:0022857">
    <property type="term" value="F:transmembrane transporter activity"/>
    <property type="evidence" value="ECO:0007669"/>
    <property type="project" value="InterPro"/>
</dbReference>
<name>A0A8J4DNP4_9ACTN</name>
<evidence type="ECO:0000256" key="4">
    <source>
        <dbReference type="ARBA" id="ARBA00022692"/>
    </source>
</evidence>
<sequence length="419" mass="42312">MSETTSPPAPDVESTATDGRRAGPAQLILLLAGSCMSVLGAVLLAPVLPAMNDHFAAVSGVDVLVPVVLTVPALLIGLAAPFAGLVVDAVDRKRLLIAAMVAYSVFGTAPLYLDSLGAIIASRVAVGVCEAAIMTCCTTLIADYWSGARRSRYLGLQTLVASVSATVFLGLGGALGAAGWRTPFWLYTVAALVAVPMALLLWQPVRESTSDGPGKLSTSDGGRRLPPVPWRQLSVPLLVTLVGGVVFYALIVQLAFLLDGAGVTDPATVGALSALMSLATAVAAGSFAWLSRHSPRVLLPVAFGVSAVGLVVVSATGAVPVITVGAVLTGAGTGLLLPTLLTWAVNRLSFAQRGRGTGLWTGALFLGEFLSPVLIGGVGAGIGGLRPAIGVVAAVSAVLALATALLVPRTAGRLDATDS</sequence>
<evidence type="ECO:0000256" key="5">
    <source>
        <dbReference type="ARBA" id="ARBA00022989"/>
    </source>
</evidence>
<evidence type="ECO:0000256" key="2">
    <source>
        <dbReference type="ARBA" id="ARBA00022448"/>
    </source>
</evidence>
<feature type="transmembrane region" description="Helical" evidence="7">
    <location>
        <begin position="297"/>
        <end position="315"/>
    </location>
</feature>
<evidence type="ECO:0000259" key="8">
    <source>
        <dbReference type="PROSITE" id="PS50850"/>
    </source>
</evidence>
<feature type="transmembrane region" description="Helical" evidence="7">
    <location>
        <begin position="27"/>
        <end position="51"/>
    </location>
</feature>
<protein>
    <submittedName>
        <fullName evidence="9">MFS transporter</fullName>
    </submittedName>
</protein>
<dbReference type="InterPro" id="IPR020846">
    <property type="entry name" value="MFS_dom"/>
</dbReference>
<feature type="transmembrane region" description="Helical" evidence="7">
    <location>
        <begin position="233"/>
        <end position="257"/>
    </location>
</feature>
<feature type="transmembrane region" description="Helical" evidence="7">
    <location>
        <begin position="357"/>
        <end position="382"/>
    </location>
</feature>
<keyword evidence="5 7" id="KW-1133">Transmembrane helix</keyword>
<feature type="transmembrane region" description="Helical" evidence="7">
    <location>
        <begin position="63"/>
        <end position="83"/>
    </location>
</feature>
<comment type="subcellular location">
    <subcellularLocation>
        <location evidence="1">Cell membrane</location>
        <topology evidence="1">Multi-pass membrane protein</topology>
    </subcellularLocation>
</comment>
<dbReference type="InterPro" id="IPR050171">
    <property type="entry name" value="MFS_Transporters"/>
</dbReference>
<evidence type="ECO:0000256" key="1">
    <source>
        <dbReference type="ARBA" id="ARBA00004651"/>
    </source>
</evidence>
<comment type="caution">
    <text evidence="9">The sequence shown here is derived from an EMBL/GenBank/DDBJ whole genome shotgun (WGS) entry which is preliminary data.</text>
</comment>
<dbReference type="RefSeq" id="WP_203897278.1">
    <property type="nucleotide sequence ID" value="NZ_BOPF01000002.1"/>
</dbReference>
<feature type="transmembrane region" description="Helical" evidence="7">
    <location>
        <begin position="269"/>
        <end position="290"/>
    </location>
</feature>
<gene>
    <name evidence="9" type="ORF">Val02_06080</name>
</gene>
<feature type="transmembrane region" description="Helical" evidence="7">
    <location>
        <begin position="95"/>
        <end position="113"/>
    </location>
</feature>
<dbReference type="InterPro" id="IPR036259">
    <property type="entry name" value="MFS_trans_sf"/>
</dbReference>
<keyword evidence="4 7" id="KW-0812">Transmembrane</keyword>
<keyword evidence="3" id="KW-1003">Cell membrane</keyword>
<feature type="transmembrane region" description="Helical" evidence="7">
    <location>
        <begin position="388"/>
        <end position="407"/>
    </location>
</feature>
<dbReference type="Gene3D" id="1.20.1250.20">
    <property type="entry name" value="MFS general substrate transporter like domains"/>
    <property type="match status" value="1"/>
</dbReference>
<dbReference type="SUPFAM" id="SSF103473">
    <property type="entry name" value="MFS general substrate transporter"/>
    <property type="match status" value="1"/>
</dbReference>
<dbReference type="GO" id="GO:0005886">
    <property type="term" value="C:plasma membrane"/>
    <property type="evidence" value="ECO:0007669"/>
    <property type="project" value="UniProtKB-SubCell"/>
</dbReference>
<dbReference type="Proteomes" id="UP000619260">
    <property type="component" value="Unassembled WGS sequence"/>
</dbReference>
<dbReference type="PROSITE" id="PS50850">
    <property type="entry name" value="MFS"/>
    <property type="match status" value="1"/>
</dbReference>
<dbReference type="InterPro" id="IPR011701">
    <property type="entry name" value="MFS"/>
</dbReference>
<keyword evidence="6 7" id="KW-0472">Membrane</keyword>
<feature type="transmembrane region" description="Helical" evidence="7">
    <location>
        <begin position="154"/>
        <end position="178"/>
    </location>
</feature>
<accession>A0A8J4DNP4</accession>
<feature type="transmembrane region" description="Helical" evidence="7">
    <location>
        <begin position="119"/>
        <end position="142"/>
    </location>
</feature>
<dbReference type="CDD" id="cd17473">
    <property type="entry name" value="MFS_arabinose_efflux_permease_like"/>
    <property type="match status" value="1"/>
</dbReference>
<dbReference type="Pfam" id="PF07690">
    <property type="entry name" value="MFS_1"/>
    <property type="match status" value="1"/>
</dbReference>
<evidence type="ECO:0000313" key="9">
    <source>
        <dbReference type="EMBL" id="GIJ43722.1"/>
    </source>
</evidence>
<evidence type="ECO:0000256" key="7">
    <source>
        <dbReference type="SAM" id="Phobius"/>
    </source>
</evidence>
<feature type="transmembrane region" description="Helical" evidence="7">
    <location>
        <begin position="321"/>
        <end position="345"/>
    </location>
</feature>
<dbReference type="EMBL" id="BOPF01000002">
    <property type="protein sequence ID" value="GIJ43722.1"/>
    <property type="molecule type" value="Genomic_DNA"/>
</dbReference>